<reference evidence="1" key="1">
    <citation type="journal article" date="2014" name="Front. Microbiol.">
        <title>High frequency of phylogenetically diverse reductive dehalogenase-homologous genes in deep subseafloor sedimentary metagenomes.</title>
        <authorList>
            <person name="Kawai M."/>
            <person name="Futagami T."/>
            <person name="Toyoda A."/>
            <person name="Takaki Y."/>
            <person name="Nishi S."/>
            <person name="Hori S."/>
            <person name="Arai W."/>
            <person name="Tsubouchi T."/>
            <person name="Morono Y."/>
            <person name="Uchiyama I."/>
            <person name="Ito T."/>
            <person name="Fujiyama A."/>
            <person name="Inagaki F."/>
            <person name="Takami H."/>
        </authorList>
    </citation>
    <scope>NUCLEOTIDE SEQUENCE</scope>
    <source>
        <strain evidence="1">Expedition CK06-06</strain>
    </source>
</reference>
<protein>
    <submittedName>
        <fullName evidence="1">Uncharacterized protein</fullName>
    </submittedName>
</protein>
<name>X0W224_9ZZZZ</name>
<evidence type="ECO:0000313" key="1">
    <source>
        <dbReference type="EMBL" id="GAG18688.1"/>
    </source>
</evidence>
<dbReference type="AlphaFoldDB" id="X0W224"/>
<gene>
    <name evidence="1" type="ORF">S01H1_56465</name>
</gene>
<comment type="caution">
    <text evidence="1">The sequence shown here is derived from an EMBL/GenBank/DDBJ whole genome shotgun (WGS) entry which is preliminary data.</text>
</comment>
<feature type="non-terminal residue" evidence="1">
    <location>
        <position position="39"/>
    </location>
</feature>
<proteinExistence type="predicted"/>
<organism evidence="1">
    <name type="scientific">marine sediment metagenome</name>
    <dbReference type="NCBI Taxonomy" id="412755"/>
    <lineage>
        <taxon>unclassified sequences</taxon>
        <taxon>metagenomes</taxon>
        <taxon>ecological metagenomes</taxon>
    </lineage>
</organism>
<accession>X0W224</accession>
<dbReference type="EMBL" id="BARS01036769">
    <property type="protein sequence ID" value="GAG18688.1"/>
    <property type="molecule type" value="Genomic_DNA"/>
</dbReference>
<sequence>MTRPDGDQKEHILSLAEDVFKAARNQVPRDWYRLDLTMP</sequence>